<evidence type="ECO:0000313" key="2">
    <source>
        <dbReference type="EMBL" id="SHJ00027.1"/>
    </source>
</evidence>
<dbReference type="InterPro" id="IPR046358">
    <property type="entry name" value="Flagellin_C"/>
</dbReference>
<proteinExistence type="predicted"/>
<organism evidence="2 3">
    <name type="scientific">Wenxinia saemankumensis</name>
    <dbReference type="NCBI Taxonomy" id="1447782"/>
    <lineage>
        <taxon>Bacteria</taxon>
        <taxon>Pseudomonadati</taxon>
        <taxon>Pseudomonadota</taxon>
        <taxon>Alphaproteobacteria</taxon>
        <taxon>Rhodobacterales</taxon>
        <taxon>Roseobacteraceae</taxon>
        <taxon>Wenxinia</taxon>
    </lineage>
</organism>
<feature type="domain" description="Flagellin C-terminal" evidence="1">
    <location>
        <begin position="268"/>
        <end position="339"/>
    </location>
</feature>
<accession>A0A1M6FQQ1</accession>
<evidence type="ECO:0000313" key="3">
    <source>
        <dbReference type="Proteomes" id="UP000184292"/>
    </source>
</evidence>
<dbReference type="Proteomes" id="UP000184292">
    <property type="component" value="Unassembled WGS sequence"/>
</dbReference>
<dbReference type="AlphaFoldDB" id="A0A1M6FQQ1"/>
<reference evidence="2 3" key="1">
    <citation type="submission" date="2016-11" db="EMBL/GenBank/DDBJ databases">
        <authorList>
            <person name="Jaros S."/>
            <person name="Januszkiewicz K."/>
            <person name="Wedrychowicz H."/>
        </authorList>
    </citation>
    <scope>NUCLEOTIDE SEQUENCE [LARGE SCALE GENOMIC DNA]</scope>
    <source>
        <strain evidence="2 3">DSM 100565</strain>
    </source>
</reference>
<keyword evidence="2" id="KW-0966">Cell projection</keyword>
<dbReference type="Gene3D" id="1.20.1330.10">
    <property type="entry name" value="f41 fragment of flagellin, N-terminal domain"/>
    <property type="match status" value="1"/>
</dbReference>
<dbReference type="RefSeq" id="WP_073330800.1">
    <property type="nucleotide sequence ID" value="NZ_FQYO01000004.1"/>
</dbReference>
<dbReference type="EMBL" id="FQYO01000004">
    <property type="protein sequence ID" value="SHJ00027.1"/>
    <property type="molecule type" value="Genomic_DNA"/>
</dbReference>
<keyword evidence="2" id="KW-0282">Flagellum</keyword>
<protein>
    <submittedName>
        <fullName evidence="2">Flagellar hook-associated protein 3 FlgL</fullName>
    </submittedName>
</protein>
<dbReference type="SUPFAM" id="SSF64518">
    <property type="entry name" value="Phase 1 flagellin"/>
    <property type="match status" value="1"/>
</dbReference>
<gene>
    <name evidence="2" type="ORF">SAMN05444417_2450</name>
</gene>
<sequence length="340" mass="35352">MTSASFRTIGDLSQLLATRSQNVMLKERLYRLTNELSTGQVSDLSRHLGRDTSRLAELDRSLSLSGAHRRSALSAGGMLATMQQALDGLQDLQSDLANQTSGIPLGGTTADVANAGTAARDGFSRIVQVLNTSYGGTTLFAGIATDGRAVAASETMLAALQAAASGVTDAAGLQAAVDAWFDTPGGGFEVAGYVGDSGPGRITRPIDAGESVAIEARADDPAFRDVMKAVALVALAADPTLGLDLSARKDAMGAASQRLYSTPSGILAIQSALGLAENRVEDAVVRHGGRAVTLGILRNEMVGADPYETASQLQEVETLLQTHYTVTARLSNLSLAKYLR</sequence>
<name>A0A1M6FQQ1_9RHOB</name>
<evidence type="ECO:0000259" key="1">
    <source>
        <dbReference type="Pfam" id="PF00700"/>
    </source>
</evidence>
<dbReference type="STRING" id="1447782.SAMN05444417_2450"/>
<keyword evidence="3" id="KW-1185">Reference proteome</keyword>
<dbReference type="OrthoDB" id="7312911at2"/>
<keyword evidence="2" id="KW-0969">Cilium</keyword>
<dbReference type="Pfam" id="PF00700">
    <property type="entry name" value="Flagellin_C"/>
    <property type="match status" value="1"/>
</dbReference>